<reference evidence="7" key="1">
    <citation type="journal article" date="2014" name="Insect Biochem. Mol. Biol.">
        <title>An insight into the sialome of the frog biting fly, Corethrella appendiculata.</title>
        <authorList>
            <person name="Ribeiro J.M.C."/>
            <person name="Chagas A.C."/>
            <person name="Pham V.M."/>
            <person name="Lounibos L.P."/>
            <person name="Calvo E."/>
        </authorList>
    </citation>
    <scope>NUCLEOTIDE SEQUENCE</scope>
    <source>
        <tissue evidence="7">Salivary glands</tissue>
    </source>
</reference>
<evidence type="ECO:0000256" key="2">
    <source>
        <dbReference type="ARBA" id="ARBA00023043"/>
    </source>
</evidence>
<dbReference type="Gene3D" id="1.25.40.20">
    <property type="entry name" value="Ankyrin repeat-containing domain"/>
    <property type="match status" value="1"/>
</dbReference>
<dbReference type="InterPro" id="IPR036770">
    <property type="entry name" value="Ankyrin_rpt-contain_sf"/>
</dbReference>
<keyword evidence="3 5" id="KW-0175">Coiled coil</keyword>
<dbReference type="GO" id="GO:0030837">
    <property type="term" value="P:negative regulation of actin filament polymerization"/>
    <property type="evidence" value="ECO:0007669"/>
    <property type="project" value="InterPro"/>
</dbReference>
<evidence type="ECO:0000256" key="4">
    <source>
        <dbReference type="PROSITE-ProRule" id="PRU00023"/>
    </source>
</evidence>
<feature type="region of interest" description="Disordered" evidence="6">
    <location>
        <begin position="119"/>
        <end position="150"/>
    </location>
</feature>
<dbReference type="Pfam" id="PF00023">
    <property type="entry name" value="Ank"/>
    <property type="match status" value="1"/>
</dbReference>
<evidence type="ECO:0000256" key="5">
    <source>
        <dbReference type="SAM" id="Coils"/>
    </source>
</evidence>
<dbReference type="EMBL" id="GANO01003919">
    <property type="protein sequence ID" value="JAB55952.1"/>
    <property type="molecule type" value="mRNA"/>
</dbReference>
<dbReference type="PANTHER" id="PTHR24168">
    <property type="entry name" value="KN MOTIF AND ANKYRIN REPEAT DOMAIN-CONTAINING"/>
    <property type="match status" value="1"/>
</dbReference>
<proteinExistence type="evidence at transcript level"/>
<protein>
    <submittedName>
        <fullName evidence="7">Uncharacterized protein</fullName>
    </submittedName>
</protein>
<dbReference type="PROSITE" id="PS50297">
    <property type="entry name" value="ANK_REP_REGION"/>
    <property type="match status" value="1"/>
</dbReference>
<evidence type="ECO:0000256" key="6">
    <source>
        <dbReference type="SAM" id="MobiDB-lite"/>
    </source>
</evidence>
<dbReference type="InterPro" id="IPR021939">
    <property type="entry name" value="KN_motif"/>
</dbReference>
<feature type="coiled-coil region" evidence="5">
    <location>
        <begin position="274"/>
        <end position="356"/>
    </location>
</feature>
<dbReference type="Pfam" id="PF12075">
    <property type="entry name" value="KN_motif"/>
    <property type="match status" value="1"/>
</dbReference>
<dbReference type="SMART" id="SM00248">
    <property type="entry name" value="ANK"/>
    <property type="match status" value="1"/>
</dbReference>
<feature type="region of interest" description="Disordered" evidence="6">
    <location>
        <begin position="709"/>
        <end position="762"/>
    </location>
</feature>
<organism evidence="7">
    <name type="scientific">Corethrella appendiculata</name>
    <dbReference type="NCBI Taxonomy" id="1370023"/>
    <lineage>
        <taxon>Eukaryota</taxon>
        <taxon>Metazoa</taxon>
        <taxon>Ecdysozoa</taxon>
        <taxon>Arthropoda</taxon>
        <taxon>Hexapoda</taxon>
        <taxon>Insecta</taxon>
        <taxon>Pterygota</taxon>
        <taxon>Neoptera</taxon>
        <taxon>Endopterygota</taxon>
        <taxon>Diptera</taxon>
        <taxon>Nematocera</taxon>
        <taxon>Culicoidea</taxon>
        <taxon>Chaoboridae</taxon>
        <taxon>Corethrella</taxon>
    </lineage>
</organism>
<evidence type="ECO:0000256" key="1">
    <source>
        <dbReference type="ARBA" id="ARBA00022737"/>
    </source>
</evidence>
<sequence>IDKSIKSCSCCPYGYHIDLDFVKYCEVLANNQDDSVDSKTRQNRRDRRRKCQSMEMMLGLELGNLLDTNNSNLSTAENRFWNTLNEEILQEIKLQNGTTSNGVPEVPKRKCKQHHHSYQHVPTANGIPPPPPPLPPTEKLTSDINHSNDDDNYKNQHHHPNVLIDNKNGETILIQDNDLENVFIDFEKTLKTSKARKRKAILQDNATIADNFVDIKQQQSVKQQQPIIKNDENTLQKRHNNVKVLDKIEEIEYLEAAFIEQTATTTTPANISNGKKLKEELEQVFENKQQSMEKKHSLKQLEQMRDQVVVSLARMKELEEQIQLIPTLQLQMSILLEEKKQLQQQIQRQNENMNNGMFTPQRVSPVQLNSFKEKTVNLKKLRDIGVVTNNVLKRDVGSLTIPIGQKSFGTHIDSGFKIDEQFYSKSDLNVIVNEKILGNKVASLTIGTQTLPQVKHTVAMGTNTAQVQTREKEVSVRPTLVHVGCSNDKIDSIICEICVVNKLKQLKSVSVGCSDDTVDGVQECLKCAARKSEPVERKLSLKYLLTDKKQKSNLVDSQTSTEIKSTRDIGIQHQTKEILPTTHSIGIQNTASVSDKSVGTTILKSNKLTDTTNLIKRFDNYTNTEHLASRTTFTNTEKIEKFHMQTNTEKIKTKTIGSHTKDLIKTKDFNCGNSDITSHISIACSENYCDSCKESIRQLAKKFNDNVQSSANLNGSSKIPRPTTIASPSPQRKPFVRQNTYILDSPTSPPASSLPPQLPSSTPIIITATPKLTISETTITSSTPISNVNTSQSHKTHSVADIVNVTSQEPQKCPAEVLLRLSALESKSDKNIEVNRLQSKVFEENQQLKKLQTKKTKEYKAFIDSRKAQEEEESKVASKSTSHLNDNQELRNFDLDDDKISSLGERCGSEIVVIVEEEEHQPEGCGAGSRVELENVNKSYENKPSTSNVVAEKMASSSQITKNSGSKAKPTKEMSAALKVINDGLQKNHGTVTSNMMNANKLVQKEWFQISSTENANAINVEDYLDYFEEFSSDLLRYMVNLQDTNGNTAMHYAVSHGNFDIVSILLDSKVCNVNQTNNA</sequence>
<dbReference type="SUPFAM" id="SSF48403">
    <property type="entry name" value="Ankyrin repeat"/>
    <property type="match status" value="1"/>
</dbReference>
<feature type="compositionally biased region" description="Pro residues" evidence="6">
    <location>
        <begin position="127"/>
        <end position="136"/>
    </location>
</feature>
<feature type="non-terminal residue" evidence="7">
    <location>
        <position position="1080"/>
    </location>
</feature>
<feature type="repeat" description="ANK" evidence="4">
    <location>
        <begin position="1046"/>
        <end position="1068"/>
    </location>
</feature>
<feature type="non-terminal residue" evidence="7">
    <location>
        <position position="1"/>
    </location>
</feature>
<dbReference type="GO" id="GO:0005737">
    <property type="term" value="C:cytoplasm"/>
    <property type="evidence" value="ECO:0007669"/>
    <property type="project" value="TreeGrafter"/>
</dbReference>
<evidence type="ECO:0000313" key="7">
    <source>
        <dbReference type="EMBL" id="JAB55952.1"/>
    </source>
</evidence>
<feature type="compositionally biased region" description="Pro residues" evidence="6">
    <location>
        <begin position="747"/>
        <end position="758"/>
    </location>
</feature>
<dbReference type="InterPro" id="IPR002110">
    <property type="entry name" value="Ankyrin_rpt"/>
</dbReference>
<accession>U5ENW1</accession>
<dbReference type="GO" id="GO:0005856">
    <property type="term" value="C:cytoskeleton"/>
    <property type="evidence" value="ECO:0007669"/>
    <property type="project" value="TreeGrafter"/>
</dbReference>
<dbReference type="PROSITE" id="PS50088">
    <property type="entry name" value="ANK_REPEAT"/>
    <property type="match status" value="1"/>
</dbReference>
<keyword evidence="2 4" id="KW-0040">ANK repeat</keyword>
<dbReference type="InterPro" id="IPR047184">
    <property type="entry name" value="KANK1-4"/>
</dbReference>
<dbReference type="AlphaFoldDB" id="U5ENW1"/>
<evidence type="ECO:0000256" key="3">
    <source>
        <dbReference type="ARBA" id="ARBA00023054"/>
    </source>
</evidence>
<keyword evidence="1" id="KW-0677">Repeat</keyword>
<name>U5ENW1_9DIPT</name>
<dbReference type="PANTHER" id="PTHR24168:SF21">
    <property type="entry name" value="KANK, ISOFORM D"/>
    <property type="match status" value="1"/>
</dbReference>